<dbReference type="Proteomes" id="UP000011087">
    <property type="component" value="Unassembled WGS sequence"/>
</dbReference>
<proteinExistence type="predicted"/>
<dbReference type="AlphaFoldDB" id="L1IQB1"/>
<dbReference type="PaxDb" id="55529-EKX38476"/>
<feature type="region of interest" description="Disordered" evidence="1">
    <location>
        <begin position="346"/>
        <end position="366"/>
    </location>
</feature>
<keyword evidence="4" id="KW-1185">Reference proteome</keyword>
<evidence type="ECO:0000313" key="4">
    <source>
        <dbReference type="Proteomes" id="UP000011087"/>
    </source>
</evidence>
<name>L1IQB1_GUITC</name>
<evidence type="ECO:0000313" key="2">
    <source>
        <dbReference type="EMBL" id="EKX38476.1"/>
    </source>
</evidence>
<reference evidence="4" key="2">
    <citation type="submission" date="2012-11" db="EMBL/GenBank/DDBJ databases">
        <authorList>
            <person name="Kuo A."/>
            <person name="Curtis B.A."/>
            <person name="Tanifuji G."/>
            <person name="Burki F."/>
            <person name="Gruber A."/>
            <person name="Irimia M."/>
            <person name="Maruyama S."/>
            <person name="Arias M.C."/>
            <person name="Ball S.G."/>
            <person name="Gile G.H."/>
            <person name="Hirakawa Y."/>
            <person name="Hopkins J.F."/>
            <person name="Rensing S.A."/>
            <person name="Schmutz J."/>
            <person name="Symeonidi A."/>
            <person name="Elias M."/>
            <person name="Eveleigh R.J."/>
            <person name="Herman E.K."/>
            <person name="Klute M.J."/>
            <person name="Nakayama T."/>
            <person name="Obornik M."/>
            <person name="Reyes-Prieto A."/>
            <person name="Armbrust E.V."/>
            <person name="Aves S.J."/>
            <person name="Beiko R.G."/>
            <person name="Coutinho P."/>
            <person name="Dacks J.B."/>
            <person name="Durnford D.G."/>
            <person name="Fast N.M."/>
            <person name="Green B.R."/>
            <person name="Grisdale C."/>
            <person name="Hempe F."/>
            <person name="Henrissat B."/>
            <person name="Hoppner M.P."/>
            <person name="Ishida K.-I."/>
            <person name="Kim E."/>
            <person name="Koreny L."/>
            <person name="Kroth P.G."/>
            <person name="Liu Y."/>
            <person name="Malik S.-B."/>
            <person name="Maier U.G."/>
            <person name="McRose D."/>
            <person name="Mock T."/>
            <person name="Neilson J.A."/>
            <person name="Onodera N.T."/>
            <person name="Poole A.M."/>
            <person name="Pritham E.J."/>
            <person name="Richards T.A."/>
            <person name="Rocap G."/>
            <person name="Roy S.W."/>
            <person name="Sarai C."/>
            <person name="Schaack S."/>
            <person name="Shirato S."/>
            <person name="Slamovits C.H."/>
            <person name="Spencer D.F."/>
            <person name="Suzuki S."/>
            <person name="Worden A.Z."/>
            <person name="Zauner S."/>
            <person name="Barry K."/>
            <person name="Bell C."/>
            <person name="Bharti A.K."/>
            <person name="Crow J.A."/>
            <person name="Grimwood J."/>
            <person name="Kramer R."/>
            <person name="Lindquist E."/>
            <person name="Lucas S."/>
            <person name="Salamov A."/>
            <person name="McFadden G.I."/>
            <person name="Lane C.E."/>
            <person name="Keeling P.J."/>
            <person name="Gray M.W."/>
            <person name="Grigoriev I.V."/>
            <person name="Archibald J.M."/>
        </authorList>
    </citation>
    <scope>NUCLEOTIDE SEQUENCE</scope>
    <source>
        <strain evidence="4">CCMP2712</strain>
    </source>
</reference>
<dbReference type="eggNOG" id="ENOG502SY5X">
    <property type="taxonomic scope" value="Eukaryota"/>
</dbReference>
<dbReference type="EMBL" id="JH993048">
    <property type="protein sequence ID" value="EKX38476.1"/>
    <property type="molecule type" value="Genomic_DNA"/>
</dbReference>
<evidence type="ECO:0000256" key="1">
    <source>
        <dbReference type="SAM" id="MobiDB-lite"/>
    </source>
</evidence>
<gene>
    <name evidence="2" type="ORF">GUITHDRAFT_144246</name>
</gene>
<protein>
    <submittedName>
        <fullName evidence="2 3">Uncharacterized protein</fullName>
    </submittedName>
</protein>
<sequence>MALWFSTVITDYAMIQNILFDIVALNQDAMGRAQCCGLNVDPSSKSVVNDDGTISTYARFARFVSTTALDSNLVKDRSTYFIKNFLGVLQQGNINVIDTSMIGQVQISITFASAAVLGNSKGTTSTTASENIFPAPSYKLSDIKANVTKINMPGWYYEGLKNQLMKGTNYELYFPNYTTFFGQASPYKSQTTRFTIASDSLDYMIGTFIRADRDDLSKVSGFVLPTDKTLGEALILGPSENTFNQTVYFQRNGEELVTSQWTIGSEKLPQVPSNLMNCIQNTVEAFNLHQSADLGFYAGNKSISDYVKYFFCDTLSLSHVGDAGGTMVISGLDTRQLPVSIEWSTRGSVTSGKSSSDQETKLVSIN</sequence>
<dbReference type="GeneID" id="17295163"/>
<dbReference type="EnsemblProtists" id="EKX38476">
    <property type="protein sequence ID" value="EKX38476"/>
    <property type="gene ID" value="GUITHDRAFT_144246"/>
</dbReference>
<evidence type="ECO:0000313" key="3">
    <source>
        <dbReference type="EnsemblProtists" id="EKX38476"/>
    </source>
</evidence>
<dbReference type="HOGENOM" id="CLU_757494_0_0_1"/>
<dbReference type="OrthoDB" id="10582956at2759"/>
<dbReference type="KEGG" id="gtt:GUITHDRAFT_144246"/>
<organism evidence="2">
    <name type="scientific">Guillardia theta (strain CCMP2712)</name>
    <name type="common">Cryptophyte</name>
    <dbReference type="NCBI Taxonomy" id="905079"/>
    <lineage>
        <taxon>Eukaryota</taxon>
        <taxon>Cryptophyceae</taxon>
        <taxon>Pyrenomonadales</taxon>
        <taxon>Geminigeraceae</taxon>
        <taxon>Guillardia</taxon>
    </lineage>
</organism>
<accession>L1IQB1</accession>
<reference evidence="3" key="3">
    <citation type="submission" date="2015-06" db="UniProtKB">
        <authorList>
            <consortium name="EnsemblProtists"/>
        </authorList>
    </citation>
    <scope>IDENTIFICATION</scope>
</reference>
<dbReference type="RefSeq" id="XP_005825456.1">
    <property type="nucleotide sequence ID" value="XM_005825399.1"/>
</dbReference>
<reference evidence="2 4" key="1">
    <citation type="journal article" date="2012" name="Nature">
        <title>Algal genomes reveal evolutionary mosaicism and the fate of nucleomorphs.</title>
        <authorList>
            <consortium name="DOE Joint Genome Institute"/>
            <person name="Curtis B.A."/>
            <person name="Tanifuji G."/>
            <person name="Burki F."/>
            <person name="Gruber A."/>
            <person name="Irimia M."/>
            <person name="Maruyama S."/>
            <person name="Arias M.C."/>
            <person name="Ball S.G."/>
            <person name="Gile G.H."/>
            <person name="Hirakawa Y."/>
            <person name="Hopkins J.F."/>
            <person name="Kuo A."/>
            <person name="Rensing S.A."/>
            <person name="Schmutz J."/>
            <person name="Symeonidi A."/>
            <person name="Elias M."/>
            <person name="Eveleigh R.J."/>
            <person name="Herman E.K."/>
            <person name="Klute M.J."/>
            <person name="Nakayama T."/>
            <person name="Obornik M."/>
            <person name="Reyes-Prieto A."/>
            <person name="Armbrust E.V."/>
            <person name="Aves S.J."/>
            <person name="Beiko R.G."/>
            <person name="Coutinho P."/>
            <person name="Dacks J.B."/>
            <person name="Durnford D.G."/>
            <person name="Fast N.M."/>
            <person name="Green B.R."/>
            <person name="Grisdale C.J."/>
            <person name="Hempel F."/>
            <person name="Henrissat B."/>
            <person name="Hoppner M.P."/>
            <person name="Ishida K."/>
            <person name="Kim E."/>
            <person name="Koreny L."/>
            <person name="Kroth P.G."/>
            <person name="Liu Y."/>
            <person name="Malik S.B."/>
            <person name="Maier U.G."/>
            <person name="McRose D."/>
            <person name="Mock T."/>
            <person name="Neilson J.A."/>
            <person name="Onodera N.T."/>
            <person name="Poole A.M."/>
            <person name="Pritham E.J."/>
            <person name="Richards T.A."/>
            <person name="Rocap G."/>
            <person name="Roy S.W."/>
            <person name="Sarai C."/>
            <person name="Schaack S."/>
            <person name="Shirato S."/>
            <person name="Slamovits C.H."/>
            <person name="Spencer D.F."/>
            <person name="Suzuki S."/>
            <person name="Worden A.Z."/>
            <person name="Zauner S."/>
            <person name="Barry K."/>
            <person name="Bell C."/>
            <person name="Bharti A.K."/>
            <person name="Crow J.A."/>
            <person name="Grimwood J."/>
            <person name="Kramer R."/>
            <person name="Lindquist E."/>
            <person name="Lucas S."/>
            <person name="Salamov A."/>
            <person name="McFadden G.I."/>
            <person name="Lane C.E."/>
            <person name="Keeling P.J."/>
            <person name="Gray M.W."/>
            <person name="Grigoriev I.V."/>
            <person name="Archibald J.M."/>
        </authorList>
    </citation>
    <scope>NUCLEOTIDE SEQUENCE</scope>
    <source>
        <strain evidence="2 4">CCMP2712</strain>
    </source>
</reference>